<sequence length="69" mass="7763">MDIRCIFCQVTWSISTGVLCGRDNYLLSGALDAGLAFMAALLYLCLGLDNISLNWWGKDFWLHVPPQRV</sequence>
<dbReference type="EMBL" id="GBRH01234446">
    <property type="protein sequence ID" value="JAD63449.1"/>
    <property type="molecule type" value="Transcribed_RNA"/>
</dbReference>
<dbReference type="GO" id="GO:0055085">
    <property type="term" value="P:transmembrane transport"/>
    <property type="evidence" value="ECO:0007669"/>
    <property type="project" value="InterPro"/>
</dbReference>
<accession>A0A0A9BHJ0</accession>
<keyword evidence="1" id="KW-0812">Transmembrane</keyword>
<dbReference type="PANTHER" id="PTHR22601">
    <property type="entry name" value="ISP4 LIKE PROTEIN"/>
    <property type="match status" value="1"/>
</dbReference>
<evidence type="ECO:0000256" key="1">
    <source>
        <dbReference type="SAM" id="Phobius"/>
    </source>
</evidence>
<reference evidence="2" key="1">
    <citation type="submission" date="2014-09" db="EMBL/GenBank/DDBJ databases">
        <authorList>
            <person name="Magalhaes I.L.F."/>
            <person name="Oliveira U."/>
            <person name="Santos F.R."/>
            <person name="Vidigal T.H.D.A."/>
            <person name="Brescovit A.D."/>
            <person name="Santos A.J."/>
        </authorList>
    </citation>
    <scope>NUCLEOTIDE SEQUENCE</scope>
    <source>
        <tissue evidence="2">Shoot tissue taken approximately 20 cm above the soil surface</tissue>
    </source>
</reference>
<protein>
    <submittedName>
        <fullName evidence="2">Uncharacterized protein</fullName>
    </submittedName>
</protein>
<dbReference type="InterPro" id="IPR004648">
    <property type="entry name" value="Oligpept_transpt"/>
</dbReference>
<name>A0A0A9BHJ0_ARUDO</name>
<proteinExistence type="predicted"/>
<keyword evidence="1" id="KW-0472">Membrane</keyword>
<organism evidence="2">
    <name type="scientific">Arundo donax</name>
    <name type="common">Giant reed</name>
    <name type="synonym">Donax arundinaceus</name>
    <dbReference type="NCBI Taxonomy" id="35708"/>
    <lineage>
        <taxon>Eukaryota</taxon>
        <taxon>Viridiplantae</taxon>
        <taxon>Streptophyta</taxon>
        <taxon>Embryophyta</taxon>
        <taxon>Tracheophyta</taxon>
        <taxon>Spermatophyta</taxon>
        <taxon>Magnoliopsida</taxon>
        <taxon>Liliopsida</taxon>
        <taxon>Poales</taxon>
        <taxon>Poaceae</taxon>
        <taxon>PACMAD clade</taxon>
        <taxon>Arundinoideae</taxon>
        <taxon>Arundineae</taxon>
        <taxon>Arundo</taxon>
    </lineage>
</organism>
<evidence type="ECO:0000313" key="2">
    <source>
        <dbReference type="EMBL" id="JAD63449.1"/>
    </source>
</evidence>
<reference evidence="2" key="2">
    <citation type="journal article" date="2015" name="Data Brief">
        <title>Shoot transcriptome of the giant reed, Arundo donax.</title>
        <authorList>
            <person name="Barrero R.A."/>
            <person name="Guerrero F.D."/>
            <person name="Moolhuijzen P."/>
            <person name="Goolsby J.A."/>
            <person name="Tidwell J."/>
            <person name="Bellgard S.E."/>
            <person name="Bellgard M.I."/>
        </authorList>
    </citation>
    <scope>NUCLEOTIDE SEQUENCE</scope>
    <source>
        <tissue evidence="2">Shoot tissue taken approximately 20 cm above the soil surface</tissue>
    </source>
</reference>
<dbReference type="AlphaFoldDB" id="A0A0A9BHJ0"/>
<feature type="transmembrane region" description="Helical" evidence="1">
    <location>
        <begin position="25"/>
        <end position="46"/>
    </location>
</feature>
<keyword evidence="1" id="KW-1133">Transmembrane helix</keyword>